<dbReference type="EMBL" id="LN857015">
    <property type="protein sequence ID" value="CDQ01015.1"/>
    <property type="molecule type" value="Genomic_DNA"/>
</dbReference>
<evidence type="ECO:0000313" key="1">
    <source>
        <dbReference type="EMBL" id="CDQ01015.1"/>
    </source>
</evidence>
<reference evidence="1" key="1">
    <citation type="journal article" date="2007" name="Science">
        <title>Draft genome of the filarial nematode parasite Brugia malayi.</title>
        <authorList>
            <person name="Ghedin E."/>
            <person name="Wang S."/>
            <person name="Spiro D."/>
            <person name="Caler E."/>
            <person name="Zhao Q."/>
            <person name="Crabtree J."/>
            <person name="Allen J.E."/>
            <person name="Delcher A.L."/>
            <person name="Guiliano D.B."/>
            <person name="Miranda-Saavedra D."/>
            <person name="Angiuoli S.V."/>
            <person name="Creasy T."/>
            <person name="Amedeo P."/>
            <person name="Haas B."/>
            <person name="El-Sayed N.M."/>
            <person name="Wortman J.R."/>
            <person name="Feldblyum T."/>
            <person name="Tallon L."/>
            <person name="Schatz M."/>
            <person name="Shumway M."/>
            <person name="Koo H."/>
            <person name="Salzberg S.L."/>
            <person name="Schobel S."/>
            <person name="Pertea M."/>
            <person name="Pop M."/>
            <person name="White O."/>
            <person name="Barton G.J."/>
            <person name="Carlow C.K."/>
            <person name="Crawford M.J."/>
            <person name="Daub J."/>
            <person name="Dimmic M.W."/>
            <person name="Estes C.F."/>
            <person name="Foster J.M."/>
            <person name="Ganatra M."/>
            <person name="Gregory W.F."/>
            <person name="Johnson N.M."/>
            <person name="Jin J."/>
            <person name="Komuniecki R."/>
            <person name="Korf I."/>
            <person name="Kumar S."/>
            <person name="Laney S."/>
            <person name="Li B.W."/>
            <person name="Li W."/>
            <person name="Lindblom T.H."/>
            <person name="Lustigman S."/>
            <person name="Ma D."/>
            <person name="Maina C.V."/>
            <person name="Martin D.M."/>
            <person name="McCarter J.P."/>
            <person name="McReynolds L."/>
            <person name="Mitreva M."/>
            <person name="Nutman T.B."/>
            <person name="Parkinson J."/>
            <person name="Peregrin-Alvarez J.M."/>
            <person name="Poole C."/>
            <person name="Ren Q."/>
            <person name="Saunders L."/>
            <person name="Sluder A.E."/>
            <person name="Smith K."/>
            <person name="Stanke M."/>
            <person name="Unnasch T.R."/>
            <person name="Ware J."/>
            <person name="Wei A.D."/>
            <person name="Weil G."/>
            <person name="Williams D.J."/>
            <person name="Zhang Y."/>
            <person name="Williams S.A."/>
            <person name="Fraser-Liggett C."/>
            <person name="Slatko B."/>
            <person name="Blaxter M.L."/>
            <person name="Scott A.L."/>
        </authorList>
    </citation>
    <scope>NUCLEOTIDE SEQUENCE</scope>
    <source>
        <strain evidence="1">FR3</strain>
    </source>
</reference>
<proteinExistence type="predicted"/>
<gene>
    <name evidence="1" type="primary">Bm705</name>
    <name evidence="1" type="ORF">BM_Bm705</name>
</gene>
<accession>A0A1I9G2N9</accession>
<reference evidence="1" key="2">
    <citation type="submission" date="2012-12" db="EMBL/GenBank/DDBJ databases">
        <authorList>
            <consortium name="WormBase Consortium"/>
            <person name="Ghedin E."/>
            <person name="Paulini M."/>
        </authorList>
    </citation>
    <scope>NUCLEOTIDE SEQUENCE</scope>
    <source>
        <strain evidence="1">FR3</strain>
    </source>
</reference>
<organism evidence="1">
    <name type="scientific">Brugia malayi</name>
    <name type="common">Filarial nematode worm</name>
    <dbReference type="NCBI Taxonomy" id="6279"/>
    <lineage>
        <taxon>Eukaryota</taxon>
        <taxon>Metazoa</taxon>
        <taxon>Ecdysozoa</taxon>
        <taxon>Nematoda</taxon>
        <taxon>Chromadorea</taxon>
        <taxon>Rhabditida</taxon>
        <taxon>Spirurina</taxon>
        <taxon>Spiruromorpha</taxon>
        <taxon>Filarioidea</taxon>
        <taxon>Onchocercidae</taxon>
        <taxon>Brugia</taxon>
    </lineage>
</organism>
<name>A0A1I9G2N9_BRUMA</name>
<sequence>MTHWNSSKDKSGTLIARPYNYTKAFGQQNKDHKRPPGDGIIARRGTIIGGFKGVDQNNEDRLDPIIQFELIGTVQQFNYSTTH</sequence>
<dbReference type="AlphaFoldDB" id="A0A1I9G2N9"/>
<protein>
    <submittedName>
        <fullName evidence="1">Bm705</fullName>
    </submittedName>
</protein>